<organism evidence="3 4">
    <name type="scientific">Marinobacter salinus</name>
    <dbReference type="NCBI Taxonomy" id="1874317"/>
    <lineage>
        <taxon>Bacteria</taxon>
        <taxon>Pseudomonadati</taxon>
        <taxon>Pseudomonadota</taxon>
        <taxon>Gammaproteobacteria</taxon>
        <taxon>Pseudomonadales</taxon>
        <taxon>Marinobacteraceae</taxon>
        <taxon>Marinobacter</taxon>
    </lineage>
</organism>
<dbReference type="RefSeq" id="WP_070968478.1">
    <property type="nucleotide sequence ID" value="NZ_CP017715.1"/>
</dbReference>
<keyword evidence="4" id="KW-1185">Reference proteome</keyword>
<dbReference type="KEGG" id="msq:BKP64_08425"/>
<evidence type="ECO:0000313" key="4">
    <source>
        <dbReference type="Proteomes" id="UP000177445"/>
    </source>
</evidence>
<protein>
    <submittedName>
        <fullName evidence="3">Uncharacterized protein</fullName>
    </submittedName>
</protein>
<dbReference type="EMBL" id="CP017715">
    <property type="protein sequence ID" value="AOY88188.1"/>
    <property type="molecule type" value="Genomic_DNA"/>
</dbReference>
<dbReference type="STRING" id="1874317.BKP64_08425"/>
<dbReference type="Pfam" id="PF09722">
    <property type="entry name" value="Xre_MbcA_ParS_C"/>
    <property type="match status" value="1"/>
</dbReference>
<dbReference type="GO" id="GO:0003677">
    <property type="term" value="F:DNA binding"/>
    <property type="evidence" value="ECO:0007669"/>
    <property type="project" value="InterPro"/>
</dbReference>
<evidence type="ECO:0000259" key="2">
    <source>
        <dbReference type="Pfam" id="PF20432"/>
    </source>
</evidence>
<dbReference type="Pfam" id="PF20432">
    <property type="entry name" value="Xre-like-HTH"/>
    <property type="match status" value="1"/>
</dbReference>
<feature type="domain" description="Antitoxin Xre-like helix-turn-helix" evidence="2">
    <location>
        <begin position="21"/>
        <end position="73"/>
    </location>
</feature>
<dbReference type="AlphaFoldDB" id="A0A1D9GKM7"/>
<evidence type="ECO:0000313" key="3">
    <source>
        <dbReference type="EMBL" id="AOY88188.1"/>
    </source>
</evidence>
<evidence type="ECO:0000259" key="1">
    <source>
        <dbReference type="Pfam" id="PF09722"/>
    </source>
</evidence>
<gene>
    <name evidence="3" type="ORF">BKP64_08425</name>
</gene>
<dbReference type="OrthoDB" id="117888at2"/>
<dbReference type="InterPro" id="IPR046847">
    <property type="entry name" value="Xre-like_HTH"/>
</dbReference>
<accession>A0A1D9GKM7</accession>
<proteinExistence type="predicted"/>
<sequence length="134" mass="15222">MTAIAAKKSPADARRMGVSGLRAAFNILDMWGCSAEQAQAILRLPKATYYKYRNDPASARLDRDQLTRISYLLNIHQALRIAFSNPENVYGFMRKQNHNPYFHGRAPLDVIESGDFGALYETFRRIDALRGGLW</sequence>
<feature type="domain" description="Antitoxin Xre/MbcA/ParS-like toxin-binding" evidence="1">
    <location>
        <begin position="78"/>
        <end position="132"/>
    </location>
</feature>
<dbReference type="Proteomes" id="UP000177445">
    <property type="component" value="Chromosome"/>
</dbReference>
<name>A0A1D9GKM7_9GAMM</name>
<dbReference type="InterPro" id="IPR024467">
    <property type="entry name" value="Xre/MbcA/ParS-like_toxin-bd"/>
</dbReference>
<reference evidence="3 4" key="1">
    <citation type="submission" date="2016-10" db="EMBL/GenBank/DDBJ databases">
        <title>Marinobacter salinus sp. nov., a moderately halophilic bacterium isolated from a tidal flat environment.</title>
        <authorList>
            <person name="Park S.-J."/>
        </authorList>
    </citation>
    <scope>NUCLEOTIDE SEQUENCE [LARGE SCALE GENOMIC DNA]</scope>
    <source>
        <strain evidence="3 4">Hb8</strain>
    </source>
</reference>